<dbReference type="NCBIfam" id="NF005154">
    <property type="entry name" value="PRK06635.1-2"/>
    <property type="match status" value="1"/>
</dbReference>
<evidence type="ECO:0000256" key="14">
    <source>
        <dbReference type="ARBA" id="ARBA00023154"/>
    </source>
</evidence>
<keyword evidence="9 16" id="KW-0808">Transferase</keyword>
<dbReference type="Pfam" id="PF22468">
    <property type="entry name" value="ACT_9"/>
    <property type="match status" value="2"/>
</dbReference>
<dbReference type="InterPro" id="IPR045865">
    <property type="entry name" value="ACT-like_dom_sf"/>
</dbReference>
<dbReference type="InterPro" id="IPR036393">
    <property type="entry name" value="AceGlu_kinase-like_sf"/>
</dbReference>
<feature type="domain" description="ACT" evidence="18">
    <location>
        <begin position="271"/>
        <end position="347"/>
    </location>
</feature>
<dbReference type="PIRSF" id="PIRSF000726">
    <property type="entry name" value="Asp_kin"/>
    <property type="match status" value="1"/>
</dbReference>
<dbReference type="EC" id="2.7.2.4" evidence="6 16"/>
<dbReference type="InterPro" id="IPR041740">
    <property type="entry name" value="AKii-LysC-BS"/>
</dbReference>
<dbReference type="InterPro" id="IPR001048">
    <property type="entry name" value="Asp/Glu/Uridylate_kinase"/>
</dbReference>
<evidence type="ECO:0000256" key="2">
    <source>
        <dbReference type="ARBA" id="ARBA00004766"/>
    </source>
</evidence>
<dbReference type="Gene3D" id="3.40.1160.10">
    <property type="entry name" value="Acetylglutamate kinase-like"/>
    <property type="match status" value="1"/>
</dbReference>
<feature type="domain" description="ACT" evidence="18">
    <location>
        <begin position="353"/>
        <end position="426"/>
    </location>
</feature>
<dbReference type="Gene3D" id="3.30.2130.10">
    <property type="entry name" value="VC0802-like"/>
    <property type="match status" value="1"/>
</dbReference>
<dbReference type="CDD" id="cd04936">
    <property type="entry name" value="ACT_AKii-LysC-BS-like_2"/>
    <property type="match status" value="1"/>
</dbReference>
<dbReference type="EMBL" id="BAABLO010000001">
    <property type="protein sequence ID" value="GAA4711713.1"/>
    <property type="molecule type" value="Genomic_DNA"/>
</dbReference>
<dbReference type="Pfam" id="PF00696">
    <property type="entry name" value="AA_kinase"/>
    <property type="match status" value="1"/>
</dbReference>
<comment type="pathway">
    <text evidence="3 17">Amino-acid biosynthesis; L-methionine biosynthesis via de novo pathway; L-homoserine from L-aspartate: step 1/3.</text>
</comment>
<dbReference type="SUPFAM" id="SSF55021">
    <property type="entry name" value="ACT-like"/>
    <property type="match status" value="2"/>
</dbReference>
<evidence type="ECO:0000256" key="10">
    <source>
        <dbReference type="ARBA" id="ARBA00022741"/>
    </source>
</evidence>
<comment type="pathway">
    <text evidence="2 17">Amino-acid biosynthesis; L-lysine biosynthesis via DAP pathway; (S)-tetrahydrodipicolinate from L-aspartate: step 1/4.</text>
</comment>
<dbReference type="CDD" id="cd04261">
    <property type="entry name" value="AAK_AKii-LysC-BS"/>
    <property type="match status" value="1"/>
</dbReference>
<dbReference type="Proteomes" id="UP001500556">
    <property type="component" value="Unassembled WGS sequence"/>
</dbReference>
<gene>
    <name evidence="19" type="ORF">GCM10025782_04760</name>
</gene>
<dbReference type="PANTHER" id="PTHR21499">
    <property type="entry name" value="ASPARTATE KINASE"/>
    <property type="match status" value="1"/>
</dbReference>
<dbReference type="InterPro" id="IPR005260">
    <property type="entry name" value="Asp_kin_monofn"/>
</dbReference>
<keyword evidence="8 17" id="KW-0028">Amino-acid biosynthesis</keyword>
<evidence type="ECO:0000256" key="5">
    <source>
        <dbReference type="ARBA" id="ARBA00010122"/>
    </source>
</evidence>
<evidence type="ECO:0000256" key="4">
    <source>
        <dbReference type="ARBA" id="ARBA00005139"/>
    </source>
</evidence>
<dbReference type="CDD" id="cd04913">
    <property type="entry name" value="ACT_AKii-LysC-BS-like_1"/>
    <property type="match status" value="1"/>
</dbReference>
<comment type="catalytic activity">
    <reaction evidence="15 16">
        <text>L-aspartate + ATP = 4-phospho-L-aspartate + ADP</text>
        <dbReference type="Rhea" id="RHEA:23776"/>
        <dbReference type="ChEBI" id="CHEBI:29991"/>
        <dbReference type="ChEBI" id="CHEBI:30616"/>
        <dbReference type="ChEBI" id="CHEBI:57535"/>
        <dbReference type="ChEBI" id="CHEBI:456216"/>
        <dbReference type="EC" id="2.7.2.4"/>
    </reaction>
</comment>
<accession>A0ABP8XRY5</accession>
<keyword evidence="12" id="KW-0067">ATP-binding</keyword>
<dbReference type="InterPro" id="IPR054352">
    <property type="entry name" value="ACT_Aspartokinase"/>
</dbReference>
<dbReference type="GO" id="GO:0016301">
    <property type="term" value="F:kinase activity"/>
    <property type="evidence" value="ECO:0007669"/>
    <property type="project" value="UniProtKB-KW"/>
</dbReference>
<evidence type="ECO:0000256" key="16">
    <source>
        <dbReference type="RuleBase" id="RU003448"/>
    </source>
</evidence>
<dbReference type="InterPro" id="IPR001341">
    <property type="entry name" value="Asp_kinase"/>
</dbReference>
<evidence type="ECO:0000256" key="1">
    <source>
        <dbReference type="ARBA" id="ARBA00002843"/>
    </source>
</evidence>
<dbReference type="PANTHER" id="PTHR21499:SF3">
    <property type="entry name" value="ASPARTOKINASE"/>
    <property type="match status" value="1"/>
</dbReference>
<evidence type="ECO:0000313" key="19">
    <source>
        <dbReference type="EMBL" id="GAA4711713.1"/>
    </source>
</evidence>
<sequence>MPIVVQKYGGSSLADAASIKRVARRIAEAKKAGNDVCVAVSAMGDSTDELLDLANEVSPQPPPREMDMLLTAGERISMALVAMAIADLGYTVRSFTGSQAGVITDSSHGKARIIDVTPGRVTDALDKGHIVIVAGFQGVSQDTKEITTLGRGGTDTTAVALAAALGADVCEIYTDVDGVFTADPRIVPAARKISRISNEEMLELAASGSKVLHLRSVEYARRFAIPIHVRSSFSAKEGTIVTDTPTTTNAGDTVEAPIIAGVAHDRSEAKITVVGVPDHPGKAAEIFQTCADAEINIDMIVQNVSATETGLTDISFTCPKTDGQTGVQALRKVQQSVGFGSILYDDQIGKLSLVGAGMRSHPGVSATFFKALADTGVNIEMISTSEIRISVVTRADVLDDAVRAVHTAFGLDSADGEAVVYGGSGR</sequence>
<dbReference type="NCBIfam" id="TIGR00656">
    <property type="entry name" value="asp_kin_monofn"/>
    <property type="match status" value="1"/>
</dbReference>
<keyword evidence="11 16" id="KW-0418">Kinase</keyword>
<evidence type="ECO:0000256" key="9">
    <source>
        <dbReference type="ARBA" id="ARBA00022679"/>
    </source>
</evidence>
<evidence type="ECO:0000313" key="20">
    <source>
        <dbReference type="Proteomes" id="UP001500556"/>
    </source>
</evidence>
<keyword evidence="13" id="KW-0220">Diaminopimelate biosynthesis</keyword>
<protein>
    <recommendedName>
        <fullName evidence="7 16">Aspartokinase</fullName>
        <ecNumber evidence="6 16">2.7.2.4</ecNumber>
    </recommendedName>
</protein>
<evidence type="ECO:0000256" key="7">
    <source>
        <dbReference type="ARBA" id="ARBA00016273"/>
    </source>
</evidence>
<keyword evidence="14" id="KW-0457">Lysine biosynthesis</keyword>
<dbReference type="PROSITE" id="PS00324">
    <property type="entry name" value="ASPARTOKINASE"/>
    <property type="match status" value="1"/>
</dbReference>
<keyword evidence="20" id="KW-1185">Reference proteome</keyword>
<evidence type="ECO:0000256" key="13">
    <source>
        <dbReference type="ARBA" id="ARBA00022915"/>
    </source>
</evidence>
<evidence type="ECO:0000256" key="3">
    <source>
        <dbReference type="ARBA" id="ARBA00004986"/>
    </source>
</evidence>
<comment type="similarity">
    <text evidence="5 16">Belongs to the aspartokinase family.</text>
</comment>
<comment type="pathway">
    <text evidence="4 17">Amino-acid biosynthesis; L-threonine biosynthesis; L-threonine from L-aspartate: step 1/5.</text>
</comment>
<evidence type="ECO:0000256" key="12">
    <source>
        <dbReference type="ARBA" id="ARBA00022840"/>
    </source>
</evidence>
<evidence type="ECO:0000256" key="11">
    <source>
        <dbReference type="ARBA" id="ARBA00022777"/>
    </source>
</evidence>
<evidence type="ECO:0000256" key="8">
    <source>
        <dbReference type="ARBA" id="ARBA00022605"/>
    </source>
</evidence>
<dbReference type="NCBIfam" id="TIGR00657">
    <property type="entry name" value="asp_kinases"/>
    <property type="match status" value="1"/>
</dbReference>
<dbReference type="RefSeq" id="WP_345500898.1">
    <property type="nucleotide sequence ID" value="NZ_BAABLO010000001.1"/>
</dbReference>
<name>A0ABP8XRY5_9MICO</name>
<comment type="caution">
    <text evidence="19">The sequence shown here is derived from an EMBL/GenBank/DDBJ whole genome shotgun (WGS) entry which is preliminary data.</text>
</comment>
<dbReference type="SUPFAM" id="SSF53633">
    <property type="entry name" value="Carbamate kinase-like"/>
    <property type="match status" value="1"/>
</dbReference>
<organism evidence="19 20">
    <name type="scientific">Pedococcus ginsenosidimutans</name>
    <dbReference type="NCBI Taxonomy" id="490570"/>
    <lineage>
        <taxon>Bacteria</taxon>
        <taxon>Bacillati</taxon>
        <taxon>Actinomycetota</taxon>
        <taxon>Actinomycetes</taxon>
        <taxon>Micrococcales</taxon>
        <taxon>Intrasporangiaceae</taxon>
        <taxon>Pedococcus</taxon>
    </lineage>
</organism>
<evidence type="ECO:0000256" key="15">
    <source>
        <dbReference type="ARBA" id="ARBA00047872"/>
    </source>
</evidence>
<reference evidence="20" key="1">
    <citation type="journal article" date="2019" name="Int. J. Syst. Evol. Microbiol.">
        <title>The Global Catalogue of Microorganisms (GCM) 10K type strain sequencing project: providing services to taxonomists for standard genome sequencing and annotation.</title>
        <authorList>
            <consortium name="The Broad Institute Genomics Platform"/>
            <consortium name="The Broad Institute Genome Sequencing Center for Infectious Disease"/>
            <person name="Wu L."/>
            <person name="Ma J."/>
        </authorList>
    </citation>
    <scope>NUCLEOTIDE SEQUENCE [LARGE SCALE GENOMIC DNA]</scope>
    <source>
        <strain evidence="20">JCM 18961</strain>
    </source>
</reference>
<evidence type="ECO:0000259" key="18">
    <source>
        <dbReference type="PROSITE" id="PS51671"/>
    </source>
</evidence>
<evidence type="ECO:0000256" key="17">
    <source>
        <dbReference type="RuleBase" id="RU004249"/>
    </source>
</evidence>
<dbReference type="NCBIfam" id="NF005155">
    <property type="entry name" value="PRK06635.1-4"/>
    <property type="match status" value="1"/>
</dbReference>
<dbReference type="InterPro" id="IPR018042">
    <property type="entry name" value="Aspartate_kinase_CS"/>
</dbReference>
<keyword evidence="10" id="KW-0547">Nucleotide-binding</keyword>
<evidence type="ECO:0000256" key="6">
    <source>
        <dbReference type="ARBA" id="ARBA00013059"/>
    </source>
</evidence>
<dbReference type="InterPro" id="IPR002912">
    <property type="entry name" value="ACT_dom"/>
</dbReference>
<dbReference type="PROSITE" id="PS51671">
    <property type="entry name" value="ACT"/>
    <property type="match status" value="2"/>
</dbReference>
<proteinExistence type="inferred from homology"/>
<comment type="function">
    <text evidence="1">Catalyzes the phosphorylation of the beta-carboxyl group of aspartic acid with ATP to yield 4-phospho-L-aspartate, which is involved in the branched biosynthetic pathway leading to the biosynthesis of amino acids lysine, threonine, isoleucine and methionine.</text>
</comment>
<dbReference type="NCBIfam" id="NF005153">
    <property type="entry name" value="PRK06635.1-1"/>
    <property type="match status" value="1"/>
</dbReference>